<feature type="binding site" evidence="12">
    <location>
        <position position="482"/>
    </location>
    <ligand>
        <name>Zn(2+)</name>
        <dbReference type="ChEBI" id="CHEBI:29105"/>
        <label>1</label>
    </ligand>
</feature>
<keyword evidence="5 12" id="KW-0378">Hydrolase</keyword>
<dbReference type="Gene3D" id="3.40.50.300">
    <property type="entry name" value="P-loop containing nucleotide triphosphate hydrolases"/>
    <property type="match status" value="2"/>
</dbReference>
<keyword evidence="10 12" id="KW-0413">Isomerase</keyword>
<proteinExistence type="inferred from homology"/>
<evidence type="ECO:0000256" key="4">
    <source>
        <dbReference type="ARBA" id="ARBA00022741"/>
    </source>
</evidence>
<keyword evidence="4 12" id="KW-0547">Nucleotide-binding</keyword>
<dbReference type="InterPro" id="IPR005259">
    <property type="entry name" value="PriA"/>
</dbReference>
<evidence type="ECO:0000259" key="14">
    <source>
        <dbReference type="PROSITE" id="PS51194"/>
    </source>
</evidence>
<keyword evidence="1 12" id="KW-0639">Primosome</keyword>
<dbReference type="Pfam" id="PF18319">
    <property type="entry name" value="Zn_ribbon_PriA"/>
    <property type="match status" value="1"/>
</dbReference>
<dbReference type="Pfam" id="PF17764">
    <property type="entry name" value="PriA_3primeBD"/>
    <property type="match status" value="1"/>
</dbReference>
<dbReference type="InterPro" id="IPR014001">
    <property type="entry name" value="Helicase_ATP-bd"/>
</dbReference>
<dbReference type="InterPro" id="IPR041222">
    <property type="entry name" value="PriA_3primeBD"/>
</dbReference>
<dbReference type="FunFam" id="3.40.50.300:FF:000489">
    <property type="entry name" value="Primosome assembly protein PriA"/>
    <property type="match status" value="1"/>
</dbReference>
<evidence type="ECO:0000256" key="8">
    <source>
        <dbReference type="ARBA" id="ARBA00022840"/>
    </source>
</evidence>
<dbReference type="GO" id="GO:0006270">
    <property type="term" value="P:DNA replication initiation"/>
    <property type="evidence" value="ECO:0007669"/>
    <property type="project" value="TreeGrafter"/>
</dbReference>
<dbReference type="Proteomes" id="UP000823629">
    <property type="component" value="Unassembled WGS sequence"/>
</dbReference>
<dbReference type="EC" id="5.6.2.4" evidence="12"/>
<evidence type="ECO:0000313" key="15">
    <source>
        <dbReference type="EMBL" id="MBO8414705.1"/>
    </source>
</evidence>
<dbReference type="GO" id="GO:0006310">
    <property type="term" value="P:DNA recombination"/>
    <property type="evidence" value="ECO:0007669"/>
    <property type="project" value="InterPro"/>
</dbReference>
<dbReference type="PANTHER" id="PTHR30580">
    <property type="entry name" value="PRIMOSOMAL PROTEIN N"/>
    <property type="match status" value="1"/>
</dbReference>
<dbReference type="GO" id="GO:0043138">
    <property type="term" value="F:3'-5' DNA helicase activity"/>
    <property type="evidence" value="ECO:0007669"/>
    <property type="project" value="UniProtKB-EC"/>
</dbReference>
<feature type="binding site" evidence="12">
    <location>
        <position position="441"/>
    </location>
    <ligand>
        <name>Zn(2+)</name>
        <dbReference type="ChEBI" id="CHEBI:29105"/>
        <label>1</label>
    </ligand>
</feature>
<dbReference type="NCBIfam" id="TIGR00595">
    <property type="entry name" value="priA"/>
    <property type="match status" value="1"/>
</dbReference>
<keyword evidence="2 12" id="KW-0235">DNA replication</keyword>
<feature type="domain" description="Helicase C-terminal" evidence="14">
    <location>
        <begin position="454"/>
        <end position="631"/>
    </location>
</feature>
<dbReference type="GO" id="GO:0005524">
    <property type="term" value="F:ATP binding"/>
    <property type="evidence" value="ECO:0007669"/>
    <property type="project" value="UniProtKB-UniRule"/>
</dbReference>
<feature type="binding site" evidence="12">
    <location>
        <position position="450"/>
    </location>
    <ligand>
        <name>Zn(2+)</name>
        <dbReference type="ChEBI" id="CHEBI:29105"/>
        <label>2</label>
    </ligand>
</feature>
<name>A0A9D9DA02_9BACL</name>
<comment type="function">
    <text evidence="12">Initiates the restart of stalled replication forks, which reloads the replicative helicase on sites other than the origin of replication. Recognizes and binds to abandoned replication forks and remodels them to uncover a helicase loading site. Promotes assembly of the primosome at these replication forks.</text>
</comment>
<sequence length="736" mass="83799">MFQLVKVLVERGVYNLDKPFTYAYLGEERLSFGMRVNIDFNSSSIVGFIVDEPEVINEDFQTYLSKLDYSLKTIQSVLDKEPIIDKELYELAKKVADYYLCPLIEVLKAMLPPSLKPNSSSKSKPQLRFQKVALRKENTLGIKLNSNQEKLYLELDKETPVSKIGAKASLKFLVDNSLVEIIDREVKTQLSLEDEGYYLKTLTEEQENAFDKIINSPDSTFLIQGVTGSGKTEIYLHLVSYYLKRGKSSIVLVPEISLTDKMISLFYSVFNNQVAIFHSGLSNKVKYDEYRSIARGEKKVVIGTRSAIFAPVKDLGLIVVDEEHVESYKQDTSPYYDARRVALMLSEKTQCKVIYASATPSLEMKAMTESKRMALIKLNKRINENELPEVQIVSLNDYVNINDESAIISRPLVRELESTFASNHQAILLLNRRGYAPIYTCDNCKKTLVCPNCSVPLVYHKKSGELRCHHCDYSISVSSFECPKCHGTKFSYNGFGTERIKDDLERIFPQIKVGILDADSTRLKGEYHRILSDFALGKYDVLVGTQMVAKGHDFSNVTLAVALMADQSLEFPSYKANENTFDMLTQLIGRAGRGDFTGKAIVQTYSKDNKVIELASKQDYEAFYIYEMKNRQARNYPPYCYLANITLSSSKKDKVVQASYQVKNFLVNKLVKHSLALVYGPSVPYIEKLNNRYYRKLMLKYKNRLAVKRILKDLIDLKMTSSEIHLSIDIDPSSDI</sequence>
<organism evidence="15 16">
    <name type="scientific">Candidatus Scatoplasma merdavium</name>
    <dbReference type="NCBI Taxonomy" id="2840932"/>
    <lineage>
        <taxon>Bacteria</taxon>
        <taxon>Bacillati</taxon>
        <taxon>Bacillota</taxon>
        <taxon>Bacilli</taxon>
        <taxon>Bacillales</taxon>
        <taxon>Candidatus Scatoplasma</taxon>
    </lineage>
</organism>
<dbReference type="GO" id="GO:0006269">
    <property type="term" value="P:DNA replication, synthesis of primer"/>
    <property type="evidence" value="ECO:0007669"/>
    <property type="project" value="UniProtKB-KW"/>
</dbReference>
<dbReference type="InterPro" id="IPR041236">
    <property type="entry name" value="PriA_C"/>
</dbReference>
<reference evidence="15" key="2">
    <citation type="journal article" date="2021" name="PeerJ">
        <title>Extensive microbial diversity within the chicken gut microbiome revealed by metagenomics and culture.</title>
        <authorList>
            <person name="Gilroy R."/>
            <person name="Ravi A."/>
            <person name="Getino M."/>
            <person name="Pursley I."/>
            <person name="Horton D.L."/>
            <person name="Alikhan N.F."/>
            <person name="Baker D."/>
            <person name="Gharbi K."/>
            <person name="Hall N."/>
            <person name="Watson M."/>
            <person name="Adriaenssens E.M."/>
            <person name="Foster-Nyarko E."/>
            <person name="Jarju S."/>
            <person name="Secka A."/>
            <person name="Antonio M."/>
            <person name="Oren A."/>
            <person name="Chaudhuri R.R."/>
            <person name="La Ragione R."/>
            <person name="Hildebrand F."/>
            <person name="Pallen M.J."/>
        </authorList>
    </citation>
    <scope>NUCLEOTIDE SEQUENCE</scope>
    <source>
        <strain evidence="15">1748</strain>
    </source>
</reference>
<feature type="binding site" evidence="12">
    <location>
        <position position="444"/>
    </location>
    <ligand>
        <name>Zn(2+)</name>
        <dbReference type="ChEBI" id="CHEBI:29105"/>
        <label>1</label>
    </ligand>
</feature>
<keyword evidence="7 12" id="KW-0862">Zinc</keyword>
<gene>
    <name evidence="12 15" type="primary">priA</name>
    <name evidence="15" type="ORF">IAC78_04490</name>
</gene>
<evidence type="ECO:0000256" key="12">
    <source>
        <dbReference type="HAMAP-Rule" id="MF_00983"/>
    </source>
</evidence>
<dbReference type="InterPro" id="IPR040498">
    <property type="entry name" value="PriA_CRR"/>
</dbReference>
<dbReference type="GO" id="GO:0006302">
    <property type="term" value="P:double-strand break repair"/>
    <property type="evidence" value="ECO:0007669"/>
    <property type="project" value="InterPro"/>
</dbReference>
<dbReference type="InterPro" id="IPR011545">
    <property type="entry name" value="DEAD/DEAH_box_helicase_dom"/>
</dbReference>
<comment type="catalytic activity">
    <reaction evidence="12">
        <text>Couples ATP hydrolysis with the unwinding of duplex DNA by translocating in the 3'-5' direction.</text>
        <dbReference type="EC" id="5.6.2.4"/>
    </reaction>
</comment>
<dbReference type="SMART" id="SM00487">
    <property type="entry name" value="DEXDc"/>
    <property type="match status" value="1"/>
</dbReference>
<dbReference type="CDD" id="cd17929">
    <property type="entry name" value="DEXHc_priA"/>
    <property type="match status" value="1"/>
</dbReference>
<dbReference type="InterPro" id="IPR027417">
    <property type="entry name" value="P-loop_NTPase"/>
</dbReference>
<evidence type="ECO:0000259" key="13">
    <source>
        <dbReference type="PROSITE" id="PS51192"/>
    </source>
</evidence>
<evidence type="ECO:0000313" key="16">
    <source>
        <dbReference type="Proteomes" id="UP000823629"/>
    </source>
</evidence>
<dbReference type="Pfam" id="PF00270">
    <property type="entry name" value="DEAD"/>
    <property type="match status" value="1"/>
</dbReference>
<feature type="domain" description="Helicase ATP-binding" evidence="13">
    <location>
        <begin position="212"/>
        <end position="378"/>
    </location>
</feature>
<feature type="binding site" evidence="12">
    <location>
        <position position="471"/>
    </location>
    <ligand>
        <name>Zn(2+)</name>
        <dbReference type="ChEBI" id="CHEBI:29105"/>
        <label>2</label>
    </ligand>
</feature>
<evidence type="ECO:0000256" key="5">
    <source>
        <dbReference type="ARBA" id="ARBA00022801"/>
    </source>
</evidence>
<dbReference type="SMART" id="SM00490">
    <property type="entry name" value="HELICc"/>
    <property type="match status" value="1"/>
</dbReference>
<feature type="binding site" evidence="12">
    <location>
        <position position="453"/>
    </location>
    <ligand>
        <name>Zn(2+)</name>
        <dbReference type="ChEBI" id="CHEBI:29105"/>
        <label>2</label>
    </ligand>
</feature>
<dbReference type="Pfam" id="PF00271">
    <property type="entry name" value="Helicase_C"/>
    <property type="match status" value="1"/>
</dbReference>
<accession>A0A9D9DA02</accession>
<dbReference type="Gene3D" id="3.40.1440.60">
    <property type="entry name" value="PriA, 3(prime) DNA-binding domain"/>
    <property type="match status" value="1"/>
</dbReference>
<dbReference type="GO" id="GO:0008270">
    <property type="term" value="F:zinc ion binding"/>
    <property type="evidence" value="ECO:0007669"/>
    <property type="project" value="UniProtKB-UniRule"/>
</dbReference>
<dbReference type="GO" id="GO:0016787">
    <property type="term" value="F:hydrolase activity"/>
    <property type="evidence" value="ECO:0007669"/>
    <property type="project" value="UniProtKB-KW"/>
</dbReference>
<feature type="binding site" evidence="12">
    <location>
        <position position="468"/>
    </location>
    <ligand>
        <name>Zn(2+)</name>
        <dbReference type="ChEBI" id="CHEBI:29105"/>
        <label>2</label>
    </ligand>
</feature>
<dbReference type="HAMAP" id="MF_00983">
    <property type="entry name" value="PriA"/>
    <property type="match status" value="1"/>
</dbReference>
<comment type="similarity">
    <text evidence="12">Belongs to the helicase family. PriA subfamily.</text>
</comment>
<keyword evidence="6 12" id="KW-0347">Helicase</keyword>
<keyword evidence="9 12" id="KW-0238">DNA-binding</keyword>
<dbReference type="PROSITE" id="PS51194">
    <property type="entry name" value="HELICASE_CTER"/>
    <property type="match status" value="1"/>
</dbReference>
<dbReference type="PROSITE" id="PS51192">
    <property type="entry name" value="HELICASE_ATP_BIND_1"/>
    <property type="match status" value="1"/>
</dbReference>
<protein>
    <recommendedName>
        <fullName evidence="12">Replication restart protein PriA</fullName>
    </recommendedName>
    <alternativeName>
        <fullName evidence="12">ATP-dependent DNA helicase PriA</fullName>
        <ecNumber evidence="12">5.6.2.4</ecNumber>
    </alternativeName>
    <alternativeName>
        <fullName evidence="12">DNA 3'-5' helicase PriA</fullName>
    </alternativeName>
</protein>
<reference evidence="15" key="1">
    <citation type="submission" date="2020-10" db="EMBL/GenBank/DDBJ databases">
        <authorList>
            <person name="Gilroy R."/>
        </authorList>
    </citation>
    <scope>NUCLEOTIDE SEQUENCE</scope>
    <source>
        <strain evidence="15">1748</strain>
    </source>
</reference>
<dbReference type="SUPFAM" id="SSF52540">
    <property type="entry name" value="P-loop containing nucleoside triphosphate hydrolases"/>
    <property type="match status" value="2"/>
</dbReference>
<keyword evidence="8 12" id="KW-0067">ATP-binding</keyword>
<comment type="cofactor">
    <cofactor evidence="12">
        <name>Zn(2+)</name>
        <dbReference type="ChEBI" id="CHEBI:29105"/>
    </cofactor>
    <text evidence="12">Binds 2 zinc ions per subunit.</text>
</comment>
<evidence type="ECO:0000256" key="7">
    <source>
        <dbReference type="ARBA" id="ARBA00022833"/>
    </source>
</evidence>
<dbReference type="Pfam" id="PF18074">
    <property type="entry name" value="PriA_C"/>
    <property type="match status" value="1"/>
</dbReference>
<evidence type="ECO:0000256" key="10">
    <source>
        <dbReference type="ARBA" id="ARBA00023235"/>
    </source>
</evidence>
<dbReference type="InterPro" id="IPR001650">
    <property type="entry name" value="Helicase_C-like"/>
</dbReference>
<evidence type="ECO:0000256" key="11">
    <source>
        <dbReference type="ARBA" id="ARBA00048988"/>
    </source>
</evidence>
<comment type="caution">
    <text evidence="15">The sequence shown here is derived from an EMBL/GenBank/DDBJ whole genome shotgun (WGS) entry which is preliminary data.</text>
</comment>
<dbReference type="PANTHER" id="PTHR30580:SF1">
    <property type="entry name" value="COMF OPERON PROTEIN 1"/>
    <property type="match status" value="1"/>
</dbReference>
<feature type="binding site" evidence="12">
    <location>
        <position position="485"/>
    </location>
    <ligand>
        <name>Zn(2+)</name>
        <dbReference type="ChEBI" id="CHEBI:29105"/>
        <label>1</label>
    </ligand>
</feature>
<comment type="subunit">
    <text evidence="12">Component of the replication restart primosome.</text>
</comment>
<dbReference type="InterPro" id="IPR042115">
    <property type="entry name" value="PriA_3primeBD_sf"/>
</dbReference>
<evidence type="ECO:0000256" key="2">
    <source>
        <dbReference type="ARBA" id="ARBA00022705"/>
    </source>
</evidence>
<evidence type="ECO:0000256" key="3">
    <source>
        <dbReference type="ARBA" id="ARBA00022723"/>
    </source>
</evidence>
<dbReference type="GO" id="GO:0003677">
    <property type="term" value="F:DNA binding"/>
    <property type="evidence" value="ECO:0007669"/>
    <property type="project" value="UniProtKB-UniRule"/>
</dbReference>
<keyword evidence="3 12" id="KW-0479">Metal-binding</keyword>
<evidence type="ECO:0000256" key="1">
    <source>
        <dbReference type="ARBA" id="ARBA00022515"/>
    </source>
</evidence>
<dbReference type="EMBL" id="JADING010000130">
    <property type="protein sequence ID" value="MBO8414705.1"/>
    <property type="molecule type" value="Genomic_DNA"/>
</dbReference>
<comment type="catalytic activity">
    <reaction evidence="11 12">
        <text>ATP + H2O = ADP + phosphate + H(+)</text>
        <dbReference type="Rhea" id="RHEA:13065"/>
        <dbReference type="ChEBI" id="CHEBI:15377"/>
        <dbReference type="ChEBI" id="CHEBI:15378"/>
        <dbReference type="ChEBI" id="CHEBI:30616"/>
        <dbReference type="ChEBI" id="CHEBI:43474"/>
        <dbReference type="ChEBI" id="CHEBI:456216"/>
        <dbReference type="EC" id="5.6.2.4"/>
    </reaction>
</comment>
<dbReference type="GO" id="GO:1990077">
    <property type="term" value="C:primosome complex"/>
    <property type="evidence" value="ECO:0007669"/>
    <property type="project" value="UniProtKB-UniRule"/>
</dbReference>
<evidence type="ECO:0000256" key="9">
    <source>
        <dbReference type="ARBA" id="ARBA00023125"/>
    </source>
</evidence>
<evidence type="ECO:0000256" key="6">
    <source>
        <dbReference type="ARBA" id="ARBA00022806"/>
    </source>
</evidence>
<dbReference type="AlphaFoldDB" id="A0A9D9DA02"/>